<evidence type="ECO:0000313" key="1">
    <source>
        <dbReference type="EMBL" id="SHO56892.1"/>
    </source>
</evidence>
<gene>
    <name evidence="1" type="ORF">VQ7734_02661</name>
</gene>
<evidence type="ECO:0008006" key="3">
    <source>
        <dbReference type="Google" id="ProtNLM"/>
    </source>
</evidence>
<dbReference type="AlphaFoldDB" id="A0A1M7YWC8"/>
<accession>A0A1M7YWC8</accession>
<keyword evidence="2" id="KW-1185">Reference proteome</keyword>
<name>A0A1M7YWC8_9VIBR</name>
<sequence>MRYPGEPRGNILSITLKYSPSVTGDGIHCLKTLIETHPRAGQLSHLYLSRHKKRLHEVLPAGETFRLAFAGSHSRGAIFRDGNQYITRALTRKMDEILADVDGYYYGRLDIKFRDIRQLMAGKDFSILELNGASSEAAHIWDRNTPLREIFSTLLKQYRILFEIGARQKQRGHQPPSLRSLIRAWQTERQLTRSYPSTD</sequence>
<evidence type="ECO:0000313" key="2">
    <source>
        <dbReference type="Proteomes" id="UP000184600"/>
    </source>
</evidence>
<dbReference type="EMBL" id="FRFG01000031">
    <property type="protein sequence ID" value="SHO56892.1"/>
    <property type="molecule type" value="Genomic_DNA"/>
</dbReference>
<organism evidence="1 2">
    <name type="scientific">Vibrio quintilis</name>
    <dbReference type="NCBI Taxonomy" id="1117707"/>
    <lineage>
        <taxon>Bacteria</taxon>
        <taxon>Pseudomonadati</taxon>
        <taxon>Pseudomonadota</taxon>
        <taxon>Gammaproteobacteria</taxon>
        <taxon>Vibrionales</taxon>
        <taxon>Vibrionaceae</taxon>
        <taxon>Vibrio</taxon>
    </lineage>
</organism>
<dbReference type="Proteomes" id="UP000184600">
    <property type="component" value="Unassembled WGS sequence"/>
</dbReference>
<proteinExistence type="predicted"/>
<protein>
    <recommendedName>
        <fullName evidence="3">D-alanine--D-alanine ligase</fullName>
    </recommendedName>
</protein>
<reference evidence="2" key="1">
    <citation type="submission" date="2016-12" db="EMBL/GenBank/DDBJ databases">
        <authorList>
            <person name="Rodrigo-Torres L."/>
            <person name="Arahal R.D."/>
            <person name="Lucena T."/>
        </authorList>
    </citation>
    <scope>NUCLEOTIDE SEQUENCE [LARGE SCALE GENOMIC DNA]</scope>
</reference>
<dbReference type="STRING" id="1117707.VQ7734_02661"/>